<name>A0A9P9YF69_9MUSC</name>
<protein>
    <submittedName>
        <fullName evidence="1">Uncharacterized protein</fullName>
    </submittedName>
</protein>
<dbReference type="EMBL" id="JAMKOV010000037">
    <property type="protein sequence ID" value="KAI8035459.1"/>
    <property type="molecule type" value="Genomic_DNA"/>
</dbReference>
<dbReference type="Proteomes" id="UP001059596">
    <property type="component" value="Unassembled WGS sequence"/>
</dbReference>
<evidence type="ECO:0000313" key="2">
    <source>
        <dbReference type="Proteomes" id="UP001059596"/>
    </source>
</evidence>
<gene>
    <name evidence="1" type="ORF">M5D96_011802</name>
</gene>
<dbReference type="AlphaFoldDB" id="A0A9P9YF69"/>
<proteinExistence type="predicted"/>
<reference evidence="1" key="1">
    <citation type="journal article" date="2023" name="Genome Biol. Evol.">
        <title>Long-read-based Genome Assembly of Drosophila gunungcola Reveals Fewer Chemosensory Genes in Flower-breeding Species.</title>
        <authorList>
            <person name="Negi A."/>
            <person name="Liao B.Y."/>
            <person name="Yeh S.D."/>
        </authorList>
    </citation>
    <scope>NUCLEOTIDE SEQUENCE</scope>
    <source>
        <strain evidence="1">Sukarami</strain>
    </source>
</reference>
<comment type="caution">
    <text evidence="1">The sequence shown here is derived from an EMBL/GenBank/DDBJ whole genome shotgun (WGS) entry which is preliminary data.</text>
</comment>
<accession>A0A9P9YF69</accession>
<organism evidence="1 2">
    <name type="scientific">Drosophila gunungcola</name>
    <name type="common">fruit fly</name>
    <dbReference type="NCBI Taxonomy" id="103775"/>
    <lineage>
        <taxon>Eukaryota</taxon>
        <taxon>Metazoa</taxon>
        <taxon>Ecdysozoa</taxon>
        <taxon>Arthropoda</taxon>
        <taxon>Hexapoda</taxon>
        <taxon>Insecta</taxon>
        <taxon>Pterygota</taxon>
        <taxon>Neoptera</taxon>
        <taxon>Endopterygota</taxon>
        <taxon>Diptera</taxon>
        <taxon>Brachycera</taxon>
        <taxon>Muscomorpha</taxon>
        <taxon>Ephydroidea</taxon>
        <taxon>Drosophilidae</taxon>
        <taxon>Drosophila</taxon>
        <taxon>Sophophora</taxon>
    </lineage>
</organism>
<keyword evidence="2" id="KW-1185">Reference proteome</keyword>
<evidence type="ECO:0000313" key="1">
    <source>
        <dbReference type="EMBL" id="KAI8035459.1"/>
    </source>
</evidence>
<sequence length="98" mass="11368">MALKMNQNQIKTNFAQQYVGRMVEPISPVPHMSSSTLRVRRAVVESYRGPQITTDDAMLPMPPHNKAQNMGEILQDLRQRLAIPKFWQRVLRLLKKRA</sequence>